<dbReference type="AlphaFoldDB" id="A0A845BE51"/>
<protein>
    <submittedName>
        <fullName evidence="5">C-terminal binding protein</fullName>
    </submittedName>
</protein>
<organism evidence="5 6">
    <name type="scientific">Teichococcus coralli</name>
    <dbReference type="NCBI Taxonomy" id="2545983"/>
    <lineage>
        <taxon>Bacteria</taxon>
        <taxon>Pseudomonadati</taxon>
        <taxon>Pseudomonadota</taxon>
        <taxon>Alphaproteobacteria</taxon>
        <taxon>Acetobacterales</taxon>
        <taxon>Roseomonadaceae</taxon>
        <taxon>Roseomonas</taxon>
    </lineage>
</organism>
<dbReference type="GO" id="GO:0006357">
    <property type="term" value="P:regulation of transcription by RNA polymerase II"/>
    <property type="evidence" value="ECO:0007669"/>
    <property type="project" value="TreeGrafter"/>
</dbReference>
<keyword evidence="1 2" id="KW-0560">Oxidoreductase</keyword>
<name>A0A845BE51_9PROT</name>
<dbReference type="Gene3D" id="3.40.50.720">
    <property type="entry name" value="NAD(P)-binding Rossmann-like Domain"/>
    <property type="match status" value="2"/>
</dbReference>
<evidence type="ECO:0000313" key="5">
    <source>
        <dbReference type="EMBL" id="MXP64390.1"/>
    </source>
</evidence>
<dbReference type="RefSeq" id="WP_160937550.1">
    <property type="nucleotide sequence ID" value="NZ_SNVJ01000011.1"/>
</dbReference>
<feature type="domain" description="D-isomer specific 2-hydroxyacid dehydrogenase catalytic" evidence="3">
    <location>
        <begin position="44"/>
        <end position="330"/>
    </location>
</feature>
<dbReference type="InterPro" id="IPR029753">
    <property type="entry name" value="D-isomer_DH_CS"/>
</dbReference>
<dbReference type="PROSITE" id="PS00670">
    <property type="entry name" value="D_2_HYDROXYACID_DH_2"/>
    <property type="match status" value="1"/>
</dbReference>
<dbReference type="PANTHER" id="PTHR46029:SF7">
    <property type="entry name" value="C-TERMINAL-BINDING PROTEIN"/>
    <property type="match status" value="1"/>
</dbReference>
<dbReference type="PROSITE" id="PS00671">
    <property type="entry name" value="D_2_HYDROXYACID_DH_3"/>
    <property type="match status" value="1"/>
</dbReference>
<evidence type="ECO:0000256" key="1">
    <source>
        <dbReference type="ARBA" id="ARBA00023002"/>
    </source>
</evidence>
<dbReference type="SUPFAM" id="SSF52283">
    <property type="entry name" value="Formate/glycerate dehydrogenase catalytic domain-like"/>
    <property type="match status" value="1"/>
</dbReference>
<dbReference type="InterPro" id="IPR043322">
    <property type="entry name" value="CtBP"/>
</dbReference>
<dbReference type="Pfam" id="PF00389">
    <property type="entry name" value="2-Hacid_dh"/>
    <property type="match status" value="1"/>
</dbReference>
<dbReference type="PANTHER" id="PTHR46029">
    <property type="entry name" value="C-TERMINAL-BINDING PROTEIN"/>
    <property type="match status" value="1"/>
</dbReference>
<dbReference type="GO" id="GO:0051287">
    <property type="term" value="F:NAD binding"/>
    <property type="evidence" value="ECO:0007669"/>
    <property type="project" value="InterPro"/>
</dbReference>
<dbReference type="InterPro" id="IPR036291">
    <property type="entry name" value="NAD(P)-bd_dom_sf"/>
</dbReference>
<dbReference type="GO" id="GO:0016616">
    <property type="term" value="F:oxidoreductase activity, acting on the CH-OH group of donors, NAD or NADP as acceptor"/>
    <property type="evidence" value="ECO:0007669"/>
    <property type="project" value="InterPro"/>
</dbReference>
<dbReference type="Proteomes" id="UP000460715">
    <property type="component" value="Unassembled WGS sequence"/>
</dbReference>
<dbReference type="InterPro" id="IPR006140">
    <property type="entry name" value="D-isomer_DH_NAD-bd"/>
</dbReference>
<gene>
    <name evidence="5" type="ORF">E0493_13650</name>
</gene>
<evidence type="ECO:0000313" key="6">
    <source>
        <dbReference type="Proteomes" id="UP000460715"/>
    </source>
</evidence>
<reference evidence="5 6" key="1">
    <citation type="submission" date="2019-03" db="EMBL/GenBank/DDBJ databases">
        <title>Roseomonas sp. a novel Roseomonas species isolated from Sea whip Gorgonian.</title>
        <authorList>
            <person name="Li F."/>
            <person name="Pan X."/>
            <person name="Huang S."/>
            <person name="Li Z."/>
            <person name="Meng B."/>
        </authorList>
    </citation>
    <scope>NUCLEOTIDE SEQUENCE [LARGE SCALE GENOMIC DNA]</scope>
    <source>
        <strain evidence="5 6">M0104</strain>
    </source>
</reference>
<dbReference type="OrthoDB" id="9793626at2"/>
<accession>A0A845BE51</accession>
<dbReference type="Pfam" id="PF02826">
    <property type="entry name" value="2-Hacid_dh_C"/>
    <property type="match status" value="1"/>
</dbReference>
<dbReference type="GO" id="GO:0001221">
    <property type="term" value="F:transcription coregulator binding"/>
    <property type="evidence" value="ECO:0007669"/>
    <property type="project" value="TreeGrafter"/>
</dbReference>
<dbReference type="GO" id="GO:0140297">
    <property type="term" value="F:DNA-binding transcription factor binding"/>
    <property type="evidence" value="ECO:0007669"/>
    <property type="project" value="TreeGrafter"/>
</dbReference>
<comment type="similarity">
    <text evidence="2">Belongs to the D-isomer specific 2-hydroxyacid dehydrogenase family.</text>
</comment>
<comment type="caution">
    <text evidence="5">The sequence shown here is derived from an EMBL/GenBank/DDBJ whole genome shotgun (WGS) entry which is preliminary data.</text>
</comment>
<keyword evidence="6" id="KW-1185">Reference proteome</keyword>
<dbReference type="GO" id="GO:0003714">
    <property type="term" value="F:transcription corepressor activity"/>
    <property type="evidence" value="ECO:0007669"/>
    <property type="project" value="InterPro"/>
</dbReference>
<feature type="domain" description="D-isomer specific 2-hydroxyacid dehydrogenase NAD-binding" evidence="4">
    <location>
        <begin position="109"/>
        <end position="299"/>
    </location>
</feature>
<dbReference type="CDD" id="cd05299">
    <property type="entry name" value="CtBP_dh"/>
    <property type="match status" value="1"/>
</dbReference>
<proteinExistence type="inferred from homology"/>
<evidence type="ECO:0000256" key="2">
    <source>
        <dbReference type="RuleBase" id="RU003719"/>
    </source>
</evidence>
<dbReference type="InterPro" id="IPR051638">
    <property type="entry name" value="CTBP_dehydrogenase"/>
</dbReference>
<dbReference type="SUPFAM" id="SSF51735">
    <property type="entry name" value="NAD(P)-binding Rossmann-fold domains"/>
    <property type="match status" value="1"/>
</dbReference>
<evidence type="ECO:0000259" key="3">
    <source>
        <dbReference type="Pfam" id="PF00389"/>
    </source>
</evidence>
<dbReference type="EMBL" id="SNVJ01000011">
    <property type="protein sequence ID" value="MXP64390.1"/>
    <property type="molecule type" value="Genomic_DNA"/>
</dbReference>
<sequence>MLTVLEPEGLYPDTALEQEILGPGVRVIRGGGRGGVEELPDSLCAEADGLFIFRHWLPGSQLHRFPKLKAVVRMGVGYDRLDRPALAARGVKVCNVPDYGTTEVADHAMALALTLRRGIALHHDLQRADPPAPWQYLETPLVQRAETQNFGILGLGRIGTAVALRAKAFGFRVVFFDPFLPNGVDRALGIRRVRGLEELLAQSDVLSIHTPLTRHTRGLLDEAALRRLPRGAVLVNTARGPILDLDGLAACLRDGQLAGAGLDVLPEEPPKEPVHPLLAAYRAREPWLTGRLIVTPHSAFHTPQAFEDIRRKSAETMRDVLVEGRNTNVIAADAD</sequence>
<dbReference type="InterPro" id="IPR006139">
    <property type="entry name" value="D-isomer_2_OHA_DH_cat_dom"/>
</dbReference>
<evidence type="ECO:0000259" key="4">
    <source>
        <dbReference type="Pfam" id="PF02826"/>
    </source>
</evidence>